<comment type="caution">
    <text evidence="2">The sequence shown here is derived from an EMBL/GenBank/DDBJ whole genome shotgun (WGS) entry which is preliminary data.</text>
</comment>
<gene>
    <name evidence="2" type="ORF">XYLVIOL_LOCUS1056</name>
</gene>
<evidence type="ECO:0000313" key="3">
    <source>
        <dbReference type="Proteomes" id="UP001642520"/>
    </source>
</evidence>
<feature type="compositionally biased region" description="Basic and acidic residues" evidence="1">
    <location>
        <begin position="378"/>
        <end position="388"/>
    </location>
</feature>
<reference evidence="2 3" key="1">
    <citation type="submission" date="2024-08" db="EMBL/GenBank/DDBJ databases">
        <authorList>
            <person name="Will J Nash"/>
            <person name="Angela Man"/>
            <person name="Seanna McTaggart"/>
            <person name="Kendall Baker"/>
            <person name="Tom Barker"/>
            <person name="Leah Catchpole"/>
            <person name="Alex Durrant"/>
            <person name="Karim Gharbi"/>
            <person name="Naomi Irish"/>
            <person name="Gemy Kaithakottil"/>
            <person name="Debby Ku"/>
            <person name="Aaliyah Providence"/>
            <person name="Felix Shaw"/>
            <person name="David Swarbreck"/>
            <person name="Chris Watkins"/>
            <person name="Ann M. McCartney"/>
            <person name="Giulio Formenti"/>
            <person name="Alice Mouton"/>
            <person name="Noel Vella"/>
            <person name="Bjorn M von Reumont"/>
            <person name="Adriana Vella"/>
            <person name="Wilfried Haerty"/>
        </authorList>
    </citation>
    <scope>NUCLEOTIDE SEQUENCE [LARGE SCALE GENOMIC DNA]</scope>
</reference>
<feature type="region of interest" description="Disordered" evidence="1">
    <location>
        <begin position="337"/>
        <end position="395"/>
    </location>
</feature>
<feature type="region of interest" description="Disordered" evidence="1">
    <location>
        <begin position="1"/>
        <end position="29"/>
    </location>
</feature>
<dbReference type="Proteomes" id="UP001642520">
    <property type="component" value="Unassembled WGS sequence"/>
</dbReference>
<dbReference type="EMBL" id="CAXAJV020001281">
    <property type="protein sequence ID" value="CAL7934507.1"/>
    <property type="molecule type" value="Genomic_DNA"/>
</dbReference>
<feature type="region of interest" description="Disordered" evidence="1">
    <location>
        <begin position="66"/>
        <end position="116"/>
    </location>
</feature>
<evidence type="ECO:0000313" key="2">
    <source>
        <dbReference type="EMBL" id="CAL7934507.1"/>
    </source>
</evidence>
<protein>
    <submittedName>
        <fullName evidence="2">Uncharacterized protein</fullName>
    </submittedName>
</protein>
<name>A0ABP1N3I0_XYLVO</name>
<proteinExistence type="predicted"/>
<feature type="compositionally biased region" description="Pro residues" evidence="1">
    <location>
        <begin position="10"/>
        <end position="24"/>
    </location>
</feature>
<feature type="compositionally biased region" description="Basic and acidic residues" evidence="1">
    <location>
        <begin position="345"/>
        <end position="369"/>
    </location>
</feature>
<sequence>MEIVIENPVESPPSPPPPPPPPSTSTPAATTVMTITIAENPTAAPTYPPPVRFSYRETYAANSLPFASDPYSARRGHPRGRSYGDPDGASPSVRRIDKSGLLGITEPEASSGLRSGARTSRFLSGANGVASGMLSPRRFECVGQLDPVPEVPGQVTRGNVAPAAANAFPTGSSTTGGNVPLVTMASMWGQERRDGCETLSVVNLARPTKSSSFDSLEARHPGASLQTFDRGNLDGIETSKLDVAAYASSFRMQENRDARTRTLGRLSRLALVRKDREDGLEGVARYSETCCNFPFTGRPVATFPGFEETSSLPSTRTTASTVTTSTTTVAVSAITENDAFGGQRKGTEDSEGTKGRAPDEERAEAEGCEHGSTTNPMKDGESSQRGDEFTDNDGIQTLHVIILSEQL</sequence>
<evidence type="ECO:0000256" key="1">
    <source>
        <dbReference type="SAM" id="MobiDB-lite"/>
    </source>
</evidence>
<keyword evidence="3" id="KW-1185">Reference proteome</keyword>
<accession>A0ABP1N3I0</accession>
<organism evidence="2 3">
    <name type="scientific">Xylocopa violacea</name>
    <name type="common">Violet carpenter bee</name>
    <name type="synonym">Apis violacea</name>
    <dbReference type="NCBI Taxonomy" id="135666"/>
    <lineage>
        <taxon>Eukaryota</taxon>
        <taxon>Metazoa</taxon>
        <taxon>Ecdysozoa</taxon>
        <taxon>Arthropoda</taxon>
        <taxon>Hexapoda</taxon>
        <taxon>Insecta</taxon>
        <taxon>Pterygota</taxon>
        <taxon>Neoptera</taxon>
        <taxon>Endopterygota</taxon>
        <taxon>Hymenoptera</taxon>
        <taxon>Apocrita</taxon>
        <taxon>Aculeata</taxon>
        <taxon>Apoidea</taxon>
        <taxon>Anthophila</taxon>
        <taxon>Apidae</taxon>
        <taxon>Xylocopa</taxon>
        <taxon>Xylocopa</taxon>
    </lineage>
</organism>